<dbReference type="SUPFAM" id="SSF47384">
    <property type="entry name" value="Homodimeric domain of signal transducing histidine kinase"/>
    <property type="match status" value="1"/>
</dbReference>
<dbReference type="InterPro" id="IPR011006">
    <property type="entry name" value="CheY-like_superfamily"/>
</dbReference>
<keyword evidence="23" id="KW-1185">Reference proteome</keyword>
<keyword evidence="9" id="KW-0418">Kinase</keyword>
<evidence type="ECO:0000256" key="16">
    <source>
        <dbReference type="SAM" id="Coils"/>
    </source>
</evidence>
<proteinExistence type="predicted"/>
<protein>
    <recommendedName>
        <fullName evidence="3">histidine kinase</fullName>
        <ecNumber evidence="3">2.7.13.3</ecNumber>
    </recommendedName>
</protein>
<evidence type="ECO:0000313" key="22">
    <source>
        <dbReference type="EMBL" id="MBK3332422.1"/>
    </source>
</evidence>
<dbReference type="InterPro" id="IPR004358">
    <property type="entry name" value="Sig_transdc_His_kin-like_C"/>
</dbReference>
<comment type="catalytic activity">
    <reaction evidence="1">
        <text>ATP + protein L-histidine = ADP + protein N-phospho-L-histidine.</text>
        <dbReference type="EC" id="2.7.13.3"/>
    </reaction>
</comment>
<dbReference type="InterPro" id="IPR033480">
    <property type="entry name" value="sCache_2"/>
</dbReference>
<keyword evidence="10" id="KW-0067">ATP-binding</keyword>
<keyword evidence="7 17" id="KW-0812">Transmembrane</keyword>
<dbReference type="CDD" id="cd06225">
    <property type="entry name" value="HAMP"/>
    <property type="match status" value="1"/>
</dbReference>
<dbReference type="EMBL" id="JAACYA010000001">
    <property type="protein sequence ID" value="MBK3332422.1"/>
    <property type="molecule type" value="Genomic_DNA"/>
</dbReference>
<evidence type="ECO:0000256" key="8">
    <source>
        <dbReference type="ARBA" id="ARBA00022741"/>
    </source>
</evidence>
<evidence type="ECO:0000256" key="4">
    <source>
        <dbReference type="ARBA" id="ARBA00022475"/>
    </source>
</evidence>
<evidence type="ECO:0000259" key="20">
    <source>
        <dbReference type="PROSITE" id="PS50885"/>
    </source>
</evidence>
<dbReference type="PANTHER" id="PTHR45339">
    <property type="entry name" value="HYBRID SIGNAL TRANSDUCTION HISTIDINE KINASE J"/>
    <property type="match status" value="1"/>
</dbReference>
<evidence type="ECO:0000256" key="7">
    <source>
        <dbReference type="ARBA" id="ARBA00022692"/>
    </source>
</evidence>
<accession>A0ABS1GHM8</accession>
<dbReference type="Pfam" id="PF00072">
    <property type="entry name" value="Response_reg"/>
    <property type="match status" value="2"/>
</dbReference>
<feature type="domain" description="Response regulatory" evidence="19">
    <location>
        <begin position="970"/>
        <end position="1086"/>
    </location>
</feature>
<dbReference type="CDD" id="cd18774">
    <property type="entry name" value="PDC2_HK_sensor"/>
    <property type="match status" value="1"/>
</dbReference>
<dbReference type="InterPro" id="IPR036097">
    <property type="entry name" value="HisK_dim/P_sf"/>
</dbReference>
<dbReference type="PROSITE" id="PS50885">
    <property type="entry name" value="HAMP"/>
    <property type="match status" value="1"/>
</dbReference>
<dbReference type="InterPro" id="IPR003594">
    <property type="entry name" value="HATPase_dom"/>
</dbReference>
<feature type="domain" description="HPt" evidence="21">
    <location>
        <begin position="1115"/>
        <end position="1210"/>
    </location>
</feature>
<dbReference type="CDD" id="cd16922">
    <property type="entry name" value="HATPase_EvgS-ArcB-TorS-like"/>
    <property type="match status" value="1"/>
</dbReference>
<dbReference type="Gene3D" id="1.20.120.160">
    <property type="entry name" value="HPT domain"/>
    <property type="match status" value="1"/>
</dbReference>
<comment type="subcellular location">
    <subcellularLocation>
        <location evidence="2">Cell membrane</location>
        <topology evidence="2">Multi-pass membrane protein</topology>
    </subcellularLocation>
</comment>
<evidence type="ECO:0000256" key="1">
    <source>
        <dbReference type="ARBA" id="ARBA00000085"/>
    </source>
</evidence>
<keyword evidence="16" id="KW-0175">Coiled coil</keyword>
<dbReference type="PROSITE" id="PS50894">
    <property type="entry name" value="HPT"/>
    <property type="match status" value="1"/>
</dbReference>
<evidence type="ECO:0000256" key="5">
    <source>
        <dbReference type="ARBA" id="ARBA00022553"/>
    </source>
</evidence>
<dbReference type="InterPro" id="IPR001789">
    <property type="entry name" value="Sig_transdc_resp-reg_receiver"/>
</dbReference>
<keyword evidence="11 17" id="KW-1133">Transmembrane helix</keyword>
<dbReference type="SMART" id="SM00388">
    <property type="entry name" value="HisKA"/>
    <property type="match status" value="1"/>
</dbReference>
<dbReference type="Gene3D" id="3.40.50.2300">
    <property type="match status" value="2"/>
</dbReference>
<dbReference type="SMART" id="SM00304">
    <property type="entry name" value="HAMP"/>
    <property type="match status" value="1"/>
</dbReference>
<dbReference type="Gene3D" id="3.30.450.20">
    <property type="entry name" value="PAS domain"/>
    <property type="match status" value="3"/>
</dbReference>
<dbReference type="InterPro" id="IPR008207">
    <property type="entry name" value="Sig_transdc_His_kin_Hpt_dom"/>
</dbReference>
<evidence type="ECO:0000259" key="19">
    <source>
        <dbReference type="PROSITE" id="PS50110"/>
    </source>
</evidence>
<evidence type="ECO:0000313" key="23">
    <source>
        <dbReference type="Proteomes" id="UP000772812"/>
    </source>
</evidence>
<dbReference type="CDD" id="cd00082">
    <property type="entry name" value="HisKA"/>
    <property type="match status" value="1"/>
</dbReference>
<evidence type="ECO:0000256" key="14">
    <source>
        <dbReference type="PROSITE-ProRule" id="PRU00110"/>
    </source>
</evidence>
<dbReference type="PROSITE" id="PS50109">
    <property type="entry name" value="HIS_KIN"/>
    <property type="match status" value="1"/>
</dbReference>
<gene>
    <name evidence="22" type="ORF">GWK41_05025</name>
</gene>
<evidence type="ECO:0000256" key="15">
    <source>
        <dbReference type="PROSITE-ProRule" id="PRU00169"/>
    </source>
</evidence>
<feature type="transmembrane region" description="Helical" evidence="17">
    <location>
        <begin position="15"/>
        <end position="38"/>
    </location>
</feature>
<dbReference type="InterPro" id="IPR003661">
    <property type="entry name" value="HisK_dim/P_dom"/>
</dbReference>
<dbReference type="Gene3D" id="1.10.287.130">
    <property type="match status" value="1"/>
</dbReference>
<dbReference type="Proteomes" id="UP000772812">
    <property type="component" value="Unassembled WGS sequence"/>
</dbReference>
<dbReference type="SUPFAM" id="SSF47226">
    <property type="entry name" value="Histidine-containing phosphotransfer domain, HPT domain"/>
    <property type="match status" value="1"/>
</dbReference>
<evidence type="ECO:0000256" key="17">
    <source>
        <dbReference type="SAM" id="Phobius"/>
    </source>
</evidence>
<keyword evidence="8" id="KW-0547">Nucleotide-binding</keyword>
<evidence type="ECO:0000256" key="3">
    <source>
        <dbReference type="ARBA" id="ARBA00012438"/>
    </source>
</evidence>
<feature type="transmembrane region" description="Helical" evidence="17">
    <location>
        <begin position="486"/>
        <end position="506"/>
    </location>
</feature>
<dbReference type="PROSITE" id="PS50110">
    <property type="entry name" value="RESPONSE_REGULATORY"/>
    <property type="match status" value="2"/>
</dbReference>
<dbReference type="SUPFAM" id="SSF55874">
    <property type="entry name" value="ATPase domain of HSP90 chaperone/DNA topoisomerase II/histidine kinase"/>
    <property type="match status" value="1"/>
</dbReference>
<dbReference type="CDD" id="cd00088">
    <property type="entry name" value="HPT"/>
    <property type="match status" value="1"/>
</dbReference>
<dbReference type="Gene3D" id="6.10.340.10">
    <property type="match status" value="1"/>
</dbReference>
<evidence type="ECO:0000256" key="11">
    <source>
        <dbReference type="ARBA" id="ARBA00022989"/>
    </source>
</evidence>
<evidence type="ECO:0000256" key="13">
    <source>
        <dbReference type="ARBA" id="ARBA00023136"/>
    </source>
</evidence>
<evidence type="ECO:0000259" key="18">
    <source>
        <dbReference type="PROSITE" id="PS50109"/>
    </source>
</evidence>
<dbReference type="InterPro" id="IPR003660">
    <property type="entry name" value="HAMP_dom"/>
</dbReference>
<keyword evidence="4" id="KW-1003">Cell membrane</keyword>
<dbReference type="Pfam" id="PF01627">
    <property type="entry name" value="Hpt"/>
    <property type="match status" value="1"/>
</dbReference>
<dbReference type="Pfam" id="PF00672">
    <property type="entry name" value="HAMP"/>
    <property type="match status" value="1"/>
</dbReference>
<evidence type="ECO:0000256" key="9">
    <source>
        <dbReference type="ARBA" id="ARBA00022777"/>
    </source>
</evidence>
<dbReference type="SUPFAM" id="SSF52172">
    <property type="entry name" value="CheY-like"/>
    <property type="match status" value="2"/>
</dbReference>
<dbReference type="SMART" id="SM01049">
    <property type="entry name" value="Cache_2"/>
    <property type="match status" value="3"/>
</dbReference>
<feature type="domain" description="Histidine kinase" evidence="18">
    <location>
        <begin position="592"/>
        <end position="809"/>
    </location>
</feature>
<organism evidence="22 23">
    <name type="scientific">Persephonella atlantica</name>
    <dbReference type="NCBI Taxonomy" id="2699429"/>
    <lineage>
        <taxon>Bacteria</taxon>
        <taxon>Pseudomonadati</taxon>
        <taxon>Aquificota</taxon>
        <taxon>Aquificia</taxon>
        <taxon>Aquificales</taxon>
        <taxon>Hydrogenothermaceae</taxon>
        <taxon>Persephonella</taxon>
    </lineage>
</organism>
<keyword evidence="12" id="KW-0902">Two-component regulatory system</keyword>
<dbReference type="InterPro" id="IPR036641">
    <property type="entry name" value="HPT_dom_sf"/>
</dbReference>
<feature type="modified residue" description="4-aspartylphosphate" evidence="15">
    <location>
        <position position="1021"/>
    </location>
</feature>
<evidence type="ECO:0000259" key="21">
    <source>
        <dbReference type="PROSITE" id="PS50894"/>
    </source>
</evidence>
<dbReference type="Pfam" id="PF17200">
    <property type="entry name" value="sCache_2"/>
    <property type="match status" value="1"/>
</dbReference>
<keyword evidence="13 17" id="KW-0472">Membrane</keyword>
<reference evidence="22 23" key="1">
    <citation type="journal article" date="2021" name="Syst. Appl. Microbiol.">
        <title>Persephonella atlantica sp. nov.: How to adapt to physico-chemical gradients in high temperature hydrothermal habitats.</title>
        <authorList>
            <person name="Francois D.X."/>
            <person name="Godfroy A."/>
            <person name="Mathien C."/>
            <person name="Aube J."/>
            <person name="Cathalot C."/>
            <person name="Lesongeur F."/>
            <person name="L'Haridon S."/>
            <person name="Philippon X."/>
            <person name="Roussel E.G."/>
        </authorList>
    </citation>
    <scope>NUCLEOTIDE SEQUENCE [LARGE SCALE GENOMIC DNA]</scope>
    <source>
        <strain evidence="22 23">MO1340</strain>
    </source>
</reference>
<evidence type="ECO:0000256" key="10">
    <source>
        <dbReference type="ARBA" id="ARBA00022840"/>
    </source>
</evidence>
<dbReference type="RefSeq" id="WP_200673790.1">
    <property type="nucleotide sequence ID" value="NZ_JAACYA010000001.1"/>
</dbReference>
<feature type="domain" description="HAMP" evidence="20">
    <location>
        <begin position="507"/>
        <end position="559"/>
    </location>
</feature>
<feature type="coiled-coil region" evidence="16">
    <location>
        <begin position="551"/>
        <end position="578"/>
    </location>
</feature>
<evidence type="ECO:0000256" key="12">
    <source>
        <dbReference type="ARBA" id="ARBA00023012"/>
    </source>
</evidence>
<feature type="modified residue" description="4-aspartylphosphate" evidence="15">
    <location>
        <position position="874"/>
    </location>
</feature>
<dbReference type="Gene3D" id="3.30.565.10">
    <property type="entry name" value="Histidine kinase-like ATPase, C-terminal domain"/>
    <property type="match status" value="1"/>
</dbReference>
<dbReference type="InterPro" id="IPR036890">
    <property type="entry name" value="HATPase_C_sf"/>
</dbReference>
<dbReference type="PRINTS" id="PR00344">
    <property type="entry name" value="BCTRLSENSOR"/>
</dbReference>
<dbReference type="PANTHER" id="PTHR45339:SF1">
    <property type="entry name" value="HYBRID SIGNAL TRANSDUCTION HISTIDINE KINASE J"/>
    <property type="match status" value="1"/>
</dbReference>
<dbReference type="EC" id="2.7.13.3" evidence="3"/>
<dbReference type="Pfam" id="PF02518">
    <property type="entry name" value="HATPase_c"/>
    <property type="match status" value="1"/>
</dbReference>
<evidence type="ECO:0000256" key="2">
    <source>
        <dbReference type="ARBA" id="ARBA00004651"/>
    </source>
</evidence>
<dbReference type="Pfam" id="PF00512">
    <property type="entry name" value="HisKA"/>
    <property type="match status" value="1"/>
</dbReference>
<name>A0ABS1GHM8_9AQUI</name>
<comment type="caution">
    <text evidence="22">The sequence shown here is derived from an EMBL/GenBank/DDBJ whole genome shotgun (WGS) entry which is preliminary data.</text>
</comment>
<dbReference type="CDD" id="cd12912">
    <property type="entry name" value="PDC2_MCP_like"/>
    <property type="match status" value="1"/>
</dbReference>
<dbReference type="InterPro" id="IPR004010">
    <property type="entry name" value="Double_Cache_2"/>
</dbReference>
<dbReference type="InterPro" id="IPR005467">
    <property type="entry name" value="His_kinase_dom"/>
</dbReference>
<feature type="domain" description="Response regulatory" evidence="19">
    <location>
        <begin position="823"/>
        <end position="941"/>
    </location>
</feature>
<dbReference type="CDD" id="cd17546">
    <property type="entry name" value="REC_hyHK_CKI1_RcsC-like"/>
    <property type="match status" value="2"/>
</dbReference>
<sequence length="1287" mass="149683">MHSFKGLLSFFTSRLFTKVIFVVISIIFVYTLFISVFVTSKVDKIVENLEEENAKEVLNRVVTLVKQVENDLETYKKVVLQKHKDELKDLTDTVWSMVEMKYRQSFLENIGTVLKNRTDEMKSILYSIYNKYKGKLSDEEIKSKIINFIANYRYDNGAGYFWINGFTPRMIMHPILPYLNGQYLGKYKDPNGVYLFNEMVKICKKKGEGIVRYQWLNPKTNKIEDKVSYVFTFKPFNWIIGTGEYYSILNKKLKNEVIDIVSKIRYANNGYFFISDYNSVLIAHPYLKGKDFSKVRDIKGNLIVPNLVKVAREKGEGFYSYWWKKNSSDNTPYEKLTFVKDFPNWKMVIGTGVYLDDIESELKKRKKELMAELRKIVEKTRIGKSGYLYIFDGNGNMLIHPNKNIDGTNFSKLPNPGKNSFIFDDLVKAAKENKPLLYKWDRPDDPGNYIYDKISWVKYIPELDWYVASSVYVDELKATSKEISKFIWLSAFGILILVSFYSYVYLRRILNPITSLTNITKEVAQGNYSIRSNINQSDEIGLLSKNFNKMVDTIEDHIKNLDKKVKEQTKEIRIAKEKAEESARFKSQFLANMSHEIRTPMNGIIGLLYLLEQTELSQKQRHLIRKIDSNAKNLLGIINDILDLSKIEAGKLSIEKVEFDLFETIESLISVIEPKAHEKNLELIVNYDVRLCRHFYGDSLRISQVLMNLLGNAVKFTEKGEIELSVSKVRKNRIKFEVRDTGIGLTDEQQKKLFQPFVQADNSTTRKYGGTGLGLSISKRLVEMMNGKIWVESEKGKGSKFIFEIELQEIEKDRSYHKFDGKRALIIDDNEIWHEILESNLRFFNIQVEHAYSGEEALELLIKNKKKYDIILVDWNMPSMDGIETSKKIKEIKKEKSPIIIMVSSFRRIETEEKAQKAGITAFLQKPVDLKLLEDVLYSTLVNDADKTNYFKTDKRNHLTEEINNVKKGNILLAEDNETNQEIILGLLEKTGINIDIAKNGKEAVEKFNLEPDKYDLILMDIQMPEMDGYEATRIIREKDKNIPIVALTANAFKEDVDKALKAGMNGHIAKPIDVNQLYEVILKYISVTSPLNKDTSNSSSIKNLNFKYIDIEKGLSHVANNEELYLKILKKFYNNYKDVKLEHMDDTKLRRTAHTLKGLSANIGANKLSQICAEIETSLNRNLFSHFYDEIEKVIKEIEENIIKNTDKEADKTDLKQLTPEKRKELINNLKHFASKRRTRQIRNILNELKEYYLDENDKELFEEIEKFIDNREYKKILEKLNNISI</sequence>
<dbReference type="SUPFAM" id="SSF158472">
    <property type="entry name" value="HAMP domain-like"/>
    <property type="match status" value="1"/>
</dbReference>
<feature type="modified residue" description="Phosphohistidine" evidence="14">
    <location>
        <position position="1155"/>
    </location>
</feature>
<dbReference type="Pfam" id="PF08269">
    <property type="entry name" value="dCache_2"/>
    <property type="match status" value="1"/>
</dbReference>
<evidence type="ECO:0000256" key="6">
    <source>
        <dbReference type="ARBA" id="ARBA00022679"/>
    </source>
</evidence>
<keyword evidence="6" id="KW-0808">Transferase</keyword>
<dbReference type="SMART" id="SM00387">
    <property type="entry name" value="HATPase_c"/>
    <property type="match status" value="1"/>
</dbReference>
<dbReference type="SMART" id="SM00448">
    <property type="entry name" value="REC"/>
    <property type="match status" value="2"/>
</dbReference>
<keyword evidence="5 15" id="KW-0597">Phosphoprotein</keyword>